<dbReference type="Pfam" id="PF00348">
    <property type="entry name" value="polyprenyl_synt"/>
    <property type="match status" value="1"/>
</dbReference>
<dbReference type="PROSITE" id="PS00444">
    <property type="entry name" value="POLYPRENYL_SYNTHASE_2"/>
    <property type="match status" value="1"/>
</dbReference>
<evidence type="ECO:0000313" key="6">
    <source>
        <dbReference type="EMBL" id="CAF9918183.1"/>
    </source>
</evidence>
<dbReference type="GO" id="GO:0043386">
    <property type="term" value="P:mycotoxin biosynthetic process"/>
    <property type="evidence" value="ECO:0007669"/>
    <property type="project" value="UniProtKB-ARBA"/>
</dbReference>
<dbReference type="GO" id="GO:0046872">
    <property type="term" value="F:metal ion binding"/>
    <property type="evidence" value="ECO:0007669"/>
    <property type="project" value="UniProtKB-KW"/>
</dbReference>
<dbReference type="GO" id="GO:0046165">
    <property type="term" value="P:alcohol biosynthetic process"/>
    <property type="evidence" value="ECO:0007669"/>
    <property type="project" value="UniProtKB-ARBA"/>
</dbReference>
<evidence type="ECO:0000256" key="2">
    <source>
        <dbReference type="ARBA" id="ARBA00022723"/>
    </source>
</evidence>
<dbReference type="PROSITE" id="PS00723">
    <property type="entry name" value="POLYPRENYL_SYNTHASE_1"/>
    <property type="match status" value="1"/>
</dbReference>
<protein>
    <submittedName>
        <fullName evidence="6">Geranylgeranyl pyrophosphate synthetase</fullName>
    </submittedName>
</protein>
<dbReference type="InterPro" id="IPR008949">
    <property type="entry name" value="Isoprenoid_synthase_dom_sf"/>
</dbReference>
<dbReference type="OrthoDB" id="6921389at2759"/>
<feature type="region of interest" description="Disordered" evidence="5">
    <location>
        <begin position="1"/>
        <end position="64"/>
    </location>
</feature>
<dbReference type="PANTHER" id="PTHR12001:SF44">
    <property type="entry name" value="GERANYLGERANYL PYROPHOSPHATE SYNTHASE"/>
    <property type="match status" value="1"/>
</dbReference>
<dbReference type="AlphaFoldDB" id="A0A8H3F5T3"/>
<evidence type="ECO:0000256" key="4">
    <source>
        <dbReference type="RuleBase" id="RU004466"/>
    </source>
</evidence>
<accession>A0A8H3F5T3</accession>
<evidence type="ECO:0000313" key="7">
    <source>
        <dbReference type="Proteomes" id="UP000664534"/>
    </source>
</evidence>
<dbReference type="CDD" id="cd00685">
    <property type="entry name" value="Trans_IPPS_HT"/>
    <property type="match status" value="1"/>
</dbReference>
<evidence type="ECO:0000256" key="3">
    <source>
        <dbReference type="ARBA" id="ARBA00022842"/>
    </source>
</evidence>
<gene>
    <name evidence="6" type="primary">BTS1</name>
    <name evidence="6" type="ORF">IMSHALPRED_004231</name>
</gene>
<dbReference type="Proteomes" id="UP000664534">
    <property type="component" value="Unassembled WGS sequence"/>
</dbReference>
<dbReference type="SFLD" id="SFLDS00005">
    <property type="entry name" value="Isoprenoid_Synthase_Type_I"/>
    <property type="match status" value="1"/>
</dbReference>
<dbReference type="GO" id="GO:0008299">
    <property type="term" value="P:isoprenoid biosynthetic process"/>
    <property type="evidence" value="ECO:0007669"/>
    <property type="project" value="InterPro"/>
</dbReference>
<keyword evidence="1 4" id="KW-0808">Transferase</keyword>
<name>A0A8H3F5T3_9LECA</name>
<dbReference type="Gene3D" id="1.10.600.10">
    <property type="entry name" value="Farnesyl Diphosphate Synthase"/>
    <property type="match status" value="1"/>
</dbReference>
<keyword evidence="3" id="KW-0460">Magnesium</keyword>
<dbReference type="InterPro" id="IPR033749">
    <property type="entry name" value="Polyprenyl_synt_CS"/>
</dbReference>
<dbReference type="EMBL" id="CAJPDT010000020">
    <property type="protein sequence ID" value="CAF9918183.1"/>
    <property type="molecule type" value="Genomic_DNA"/>
</dbReference>
<dbReference type="GO" id="GO:0004659">
    <property type="term" value="F:prenyltransferase activity"/>
    <property type="evidence" value="ECO:0007669"/>
    <property type="project" value="InterPro"/>
</dbReference>
<feature type="compositionally biased region" description="Polar residues" evidence="5">
    <location>
        <begin position="16"/>
        <end position="30"/>
    </location>
</feature>
<keyword evidence="7" id="KW-1185">Reference proteome</keyword>
<dbReference type="SUPFAM" id="SSF48576">
    <property type="entry name" value="Terpenoid synthases"/>
    <property type="match status" value="1"/>
</dbReference>
<dbReference type="InterPro" id="IPR000092">
    <property type="entry name" value="Polyprenyl_synt"/>
</dbReference>
<sequence length="368" mass="41080">MVSDPFKSPNSIPPRKSSTGLGSGHVNPTQPILKPVTEGNWMSHAKKPSTTPSLTPPDPINSAENIAKHVNGTTWSQEKERIVMGPYEYLLDSPGKDIRKQLIEAFNAWLRVPPESLAIITNVVGMLHTASLLIDDVEDSSILRRGLPVAHSIFGTAQTINSANYVYFAALQELLKLQNPNVIKIYSEELCNLHRGQGMDLFWRDTLTCPSEDDYLEMVGNKTGGLFRLAVKLMQAESSNDKHFVPLVNTIGLLFQIRDDYMNLSSSEYTENKGLCEDLTEGKFSFPIIHSIRSNPQNRQLINILKQKTTDDEVKKYAVKYMEGTGSFEYCKVILRNLFEKAFAMIEEVDEGTGQGAGVRIILDKMAV</sequence>
<evidence type="ECO:0000256" key="5">
    <source>
        <dbReference type="SAM" id="MobiDB-lite"/>
    </source>
</evidence>
<comment type="similarity">
    <text evidence="4">Belongs to the FPP/GGPP synthase family.</text>
</comment>
<comment type="caution">
    <text evidence="6">The sequence shown here is derived from an EMBL/GenBank/DDBJ whole genome shotgun (WGS) entry which is preliminary data.</text>
</comment>
<organism evidence="6 7">
    <name type="scientific">Imshaugia aleurites</name>
    <dbReference type="NCBI Taxonomy" id="172621"/>
    <lineage>
        <taxon>Eukaryota</taxon>
        <taxon>Fungi</taxon>
        <taxon>Dikarya</taxon>
        <taxon>Ascomycota</taxon>
        <taxon>Pezizomycotina</taxon>
        <taxon>Lecanoromycetes</taxon>
        <taxon>OSLEUM clade</taxon>
        <taxon>Lecanoromycetidae</taxon>
        <taxon>Lecanorales</taxon>
        <taxon>Lecanorineae</taxon>
        <taxon>Parmeliaceae</taxon>
        <taxon>Imshaugia</taxon>
    </lineage>
</organism>
<proteinExistence type="inferred from homology"/>
<reference evidence="6" key="1">
    <citation type="submission" date="2021-03" db="EMBL/GenBank/DDBJ databases">
        <authorList>
            <person name="Tagirdzhanova G."/>
        </authorList>
    </citation>
    <scope>NUCLEOTIDE SEQUENCE</scope>
</reference>
<keyword evidence="2" id="KW-0479">Metal-binding</keyword>
<evidence type="ECO:0000256" key="1">
    <source>
        <dbReference type="ARBA" id="ARBA00022679"/>
    </source>
</evidence>
<dbReference type="PANTHER" id="PTHR12001">
    <property type="entry name" value="GERANYLGERANYL PYROPHOSPHATE SYNTHASE"/>
    <property type="match status" value="1"/>
</dbReference>